<keyword evidence="2" id="KW-0812">Transmembrane</keyword>
<accession>A0A319DTN4</accession>
<feature type="region of interest" description="Disordered" evidence="1">
    <location>
        <begin position="55"/>
        <end position="92"/>
    </location>
</feature>
<evidence type="ECO:0000313" key="3">
    <source>
        <dbReference type="EMBL" id="PYI01052.1"/>
    </source>
</evidence>
<gene>
    <name evidence="3" type="ORF">BO78DRAFT_27215</name>
</gene>
<organism evidence="3 4">
    <name type="scientific">Aspergillus sclerotiicarbonarius (strain CBS 121057 / IBT 28362)</name>
    <dbReference type="NCBI Taxonomy" id="1448318"/>
    <lineage>
        <taxon>Eukaryota</taxon>
        <taxon>Fungi</taxon>
        <taxon>Dikarya</taxon>
        <taxon>Ascomycota</taxon>
        <taxon>Pezizomycotina</taxon>
        <taxon>Eurotiomycetes</taxon>
        <taxon>Eurotiomycetidae</taxon>
        <taxon>Eurotiales</taxon>
        <taxon>Aspergillaceae</taxon>
        <taxon>Aspergillus</taxon>
        <taxon>Aspergillus subgen. Circumdati</taxon>
    </lineage>
</organism>
<feature type="compositionally biased region" description="Polar residues" evidence="1">
    <location>
        <begin position="60"/>
        <end position="71"/>
    </location>
</feature>
<proteinExistence type="predicted"/>
<evidence type="ECO:0000313" key="4">
    <source>
        <dbReference type="Proteomes" id="UP000248423"/>
    </source>
</evidence>
<name>A0A319DTN4_ASPSB</name>
<evidence type="ECO:0000256" key="2">
    <source>
        <dbReference type="SAM" id="Phobius"/>
    </source>
</evidence>
<dbReference type="Proteomes" id="UP000248423">
    <property type="component" value="Unassembled WGS sequence"/>
</dbReference>
<reference evidence="3 4" key="1">
    <citation type="submission" date="2018-02" db="EMBL/GenBank/DDBJ databases">
        <title>The genomes of Aspergillus section Nigri reveals drivers in fungal speciation.</title>
        <authorList>
            <consortium name="DOE Joint Genome Institute"/>
            <person name="Vesth T.C."/>
            <person name="Nybo J."/>
            <person name="Theobald S."/>
            <person name="Brandl J."/>
            <person name="Frisvad J.C."/>
            <person name="Nielsen K.F."/>
            <person name="Lyhne E.K."/>
            <person name="Kogle M.E."/>
            <person name="Kuo A."/>
            <person name="Riley R."/>
            <person name="Clum A."/>
            <person name="Nolan M."/>
            <person name="Lipzen A."/>
            <person name="Salamov A."/>
            <person name="Henrissat B."/>
            <person name="Wiebenga A."/>
            <person name="De vries R.P."/>
            <person name="Grigoriev I.V."/>
            <person name="Mortensen U.H."/>
            <person name="Andersen M.R."/>
            <person name="Baker S.E."/>
        </authorList>
    </citation>
    <scope>NUCLEOTIDE SEQUENCE [LARGE SCALE GENOMIC DNA]</scope>
    <source>
        <strain evidence="3 4">CBS 121057</strain>
    </source>
</reference>
<keyword evidence="4" id="KW-1185">Reference proteome</keyword>
<protein>
    <submittedName>
        <fullName evidence="3">Uncharacterized protein</fullName>
    </submittedName>
</protein>
<dbReference type="VEuPathDB" id="FungiDB:BO78DRAFT_27215"/>
<feature type="transmembrane region" description="Helical" evidence="2">
    <location>
        <begin position="18"/>
        <end position="39"/>
    </location>
</feature>
<dbReference type="EMBL" id="KZ826427">
    <property type="protein sequence ID" value="PYI01052.1"/>
    <property type="molecule type" value="Genomic_DNA"/>
</dbReference>
<dbReference type="AlphaFoldDB" id="A0A319DTN4"/>
<sequence>MHAASPAFLPSFTIPSGLLFAPVLCAFSPLFCRAIAAVFDRDSYRRSPIFPFEPRWVPKGSTSSSLLSQPVNPASNPDLSLSSPPHSPHKLNAAKAVPIPGQLLSDHSSPRRLIIAYRTIMAFSFGGRSNRPRPASNQQP</sequence>
<feature type="compositionally biased region" description="Low complexity" evidence="1">
    <location>
        <begin position="72"/>
        <end position="84"/>
    </location>
</feature>
<evidence type="ECO:0000256" key="1">
    <source>
        <dbReference type="SAM" id="MobiDB-lite"/>
    </source>
</evidence>
<keyword evidence="2" id="KW-1133">Transmembrane helix</keyword>
<keyword evidence="2" id="KW-0472">Membrane</keyword>